<proteinExistence type="inferred from homology"/>
<feature type="non-terminal residue" evidence="11">
    <location>
        <position position="1"/>
    </location>
</feature>
<evidence type="ECO:0000313" key="11">
    <source>
        <dbReference type="EMBL" id="PVV01095.1"/>
    </source>
</evidence>
<evidence type="ECO:0000259" key="10">
    <source>
        <dbReference type="PROSITE" id="PS51747"/>
    </source>
</evidence>
<dbReference type="CDD" id="cd01286">
    <property type="entry name" value="deoxycytidylate_deaminase"/>
    <property type="match status" value="1"/>
</dbReference>
<evidence type="ECO:0000256" key="7">
    <source>
        <dbReference type="ARBA" id="ARBA00038938"/>
    </source>
</evidence>
<dbReference type="InterPro" id="IPR002125">
    <property type="entry name" value="CMP_dCMP_dom"/>
</dbReference>
<dbReference type="EMBL" id="MBFS01001378">
    <property type="protein sequence ID" value="PVV01095.1"/>
    <property type="molecule type" value="Genomic_DNA"/>
</dbReference>
<dbReference type="InterPro" id="IPR016193">
    <property type="entry name" value="Cytidine_deaminase-like"/>
</dbReference>
<comment type="similarity">
    <text evidence="2">Belongs to the cytidine and deoxycytidylate deaminase family.</text>
</comment>
<comment type="cofactor">
    <cofactor evidence="1">
        <name>Zn(2+)</name>
        <dbReference type="ChEBI" id="CHEBI:29105"/>
    </cofactor>
</comment>
<keyword evidence="6" id="KW-0862">Zinc</keyword>
<evidence type="ECO:0000256" key="8">
    <source>
        <dbReference type="ARBA" id="ARBA00041763"/>
    </source>
</evidence>
<dbReference type="GO" id="GO:0008270">
    <property type="term" value="F:zinc ion binding"/>
    <property type="evidence" value="ECO:0007669"/>
    <property type="project" value="InterPro"/>
</dbReference>
<evidence type="ECO:0000256" key="3">
    <source>
        <dbReference type="ARBA" id="ARBA00022723"/>
    </source>
</evidence>
<organism evidence="11 12">
    <name type="scientific">Smittium megazygosporum</name>
    <dbReference type="NCBI Taxonomy" id="133381"/>
    <lineage>
        <taxon>Eukaryota</taxon>
        <taxon>Fungi</taxon>
        <taxon>Fungi incertae sedis</taxon>
        <taxon>Zoopagomycota</taxon>
        <taxon>Kickxellomycotina</taxon>
        <taxon>Harpellomycetes</taxon>
        <taxon>Harpellales</taxon>
        <taxon>Legeriomycetaceae</taxon>
        <taxon>Smittium</taxon>
    </lineage>
</organism>
<feature type="domain" description="CMP/dCMP-type deaminase" evidence="10">
    <location>
        <begin position="180"/>
        <end position="319"/>
    </location>
</feature>
<reference evidence="11 12" key="1">
    <citation type="journal article" date="2018" name="MBio">
        <title>Comparative Genomics Reveals the Core Gene Toolbox for the Fungus-Insect Symbiosis.</title>
        <authorList>
            <person name="Wang Y."/>
            <person name="Stata M."/>
            <person name="Wang W."/>
            <person name="Stajich J.E."/>
            <person name="White M.M."/>
            <person name="Moncalvo J.M."/>
        </authorList>
    </citation>
    <scope>NUCLEOTIDE SEQUENCE [LARGE SCALE GENOMIC DNA]</scope>
    <source>
        <strain evidence="11 12">SC-DP-2</strain>
    </source>
</reference>
<name>A0A2T9Z975_9FUNG</name>
<evidence type="ECO:0000256" key="2">
    <source>
        <dbReference type="ARBA" id="ARBA00006576"/>
    </source>
</evidence>
<evidence type="ECO:0000256" key="4">
    <source>
        <dbReference type="ARBA" id="ARBA00022727"/>
    </source>
</evidence>
<dbReference type="Pfam" id="PF00383">
    <property type="entry name" value="dCMP_cyt_deam_1"/>
    <property type="match status" value="1"/>
</dbReference>
<dbReference type="FunFam" id="3.40.140.10:FF:000035">
    <property type="entry name" value="dCMP deaminase"/>
    <property type="match status" value="1"/>
</dbReference>
<dbReference type="SUPFAM" id="SSF53927">
    <property type="entry name" value="Cytidine deaminase-like"/>
    <property type="match status" value="1"/>
</dbReference>
<dbReference type="InterPro" id="IPR035105">
    <property type="entry name" value="Deoxycytidylate_deaminase_dom"/>
</dbReference>
<sequence>TFCSGSSEIIEYLVKFHNFEFICLGQPTESRIKPTKNFKIFEELLNYTTINWNSNFVTISITDLDQLEAARKRPFVLVVFVDSPILKRFDRYMIETQNLPSNKDHLMEFVLLSDKFNLEFSSSLKSRSQQNSVSIPSSLDFLPFSSSSDLQIFNNFDSPDDLFFHLDAINLLDTNRLRPSWDLYFMKIAELSSHRSNCMKRRVGCILVQNNQILSTGYNGTPKNLKNCNEGGCKRCNEGAKQGTSLDECLCIHAEENALLQIGANRISSGYCILYCNTCPCLGCSKKIVQAGVKEVVYNQEYGMDEKTARLFSDAKIILRRFLLTL</sequence>
<evidence type="ECO:0000256" key="5">
    <source>
        <dbReference type="ARBA" id="ARBA00022801"/>
    </source>
</evidence>
<keyword evidence="4" id="KW-0545">Nucleotide biosynthesis</keyword>
<gene>
    <name evidence="11" type="ORF">BB560_004501</name>
</gene>
<protein>
    <recommendedName>
        <fullName evidence="9">Deoxycytidylate deaminase</fullName>
        <ecNumber evidence="7">3.5.4.12</ecNumber>
    </recommendedName>
    <alternativeName>
        <fullName evidence="8">dCMP deaminase</fullName>
    </alternativeName>
</protein>
<dbReference type="GO" id="GO:0004132">
    <property type="term" value="F:dCMP deaminase activity"/>
    <property type="evidence" value="ECO:0007669"/>
    <property type="project" value="UniProtKB-EC"/>
</dbReference>
<dbReference type="PANTHER" id="PTHR11086:SF18">
    <property type="entry name" value="DEOXYCYTIDYLATE DEAMINASE"/>
    <property type="match status" value="1"/>
</dbReference>
<dbReference type="GO" id="GO:0005737">
    <property type="term" value="C:cytoplasm"/>
    <property type="evidence" value="ECO:0007669"/>
    <property type="project" value="TreeGrafter"/>
</dbReference>
<evidence type="ECO:0000313" key="12">
    <source>
        <dbReference type="Proteomes" id="UP000245609"/>
    </source>
</evidence>
<evidence type="ECO:0000256" key="6">
    <source>
        <dbReference type="ARBA" id="ARBA00022833"/>
    </source>
</evidence>
<evidence type="ECO:0000256" key="1">
    <source>
        <dbReference type="ARBA" id="ARBA00001947"/>
    </source>
</evidence>
<dbReference type="STRING" id="133381.A0A2T9Z975"/>
<dbReference type="AlphaFoldDB" id="A0A2T9Z975"/>
<dbReference type="Gene3D" id="3.40.140.10">
    <property type="entry name" value="Cytidine Deaminase, domain 2"/>
    <property type="match status" value="1"/>
</dbReference>
<keyword evidence="12" id="KW-1185">Reference proteome</keyword>
<dbReference type="PROSITE" id="PS00903">
    <property type="entry name" value="CYT_DCMP_DEAMINASES_1"/>
    <property type="match status" value="1"/>
</dbReference>
<dbReference type="PROSITE" id="PS51747">
    <property type="entry name" value="CYT_DCMP_DEAMINASES_2"/>
    <property type="match status" value="1"/>
</dbReference>
<dbReference type="GO" id="GO:0009165">
    <property type="term" value="P:nucleotide biosynthetic process"/>
    <property type="evidence" value="ECO:0007669"/>
    <property type="project" value="UniProtKB-KW"/>
</dbReference>
<dbReference type="EC" id="3.5.4.12" evidence="7"/>
<dbReference type="InterPro" id="IPR016192">
    <property type="entry name" value="APOBEC/CMP_deaminase_Zn-bd"/>
</dbReference>
<dbReference type="InterPro" id="IPR015517">
    <property type="entry name" value="dCMP_deaminase-rel"/>
</dbReference>
<evidence type="ECO:0000256" key="9">
    <source>
        <dbReference type="ARBA" id="ARBA00071582"/>
    </source>
</evidence>
<dbReference type="PANTHER" id="PTHR11086">
    <property type="entry name" value="DEOXYCYTIDYLATE DEAMINASE-RELATED"/>
    <property type="match status" value="1"/>
</dbReference>
<keyword evidence="3" id="KW-0479">Metal-binding</keyword>
<dbReference type="Proteomes" id="UP000245609">
    <property type="component" value="Unassembled WGS sequence"/>
</dbReference>
<dbReference type="OrthoDB" id="10063137at2759"/>
<keyword evidence="5" id="KW-0378">Hydrolase</keyword>
<accession>A0A2T9Z975</accession>
<comment type="caution">
    <text evidence="11">The sequence shown here is derived from an EMBL/GenBank/DDBJ whole genome shotgun (WGS) entry which is preliminary data.</text>
</comment>